<dbReference type="EMBL" id="LFYT02000006">
    <property type="protein sequence ID" value="PVE43371.1"/>
    <property type="molecule type" value="Genomic_DNA"/>
</dbReference>
<evidence type="ECO:0000259" key="4">
    <source>
        <dbReference type="PROSITE" id="PS51118"/>
    </source>
</evidence>
<protein>
    <submittedName>
        <fullName evidence="5">Transcriptional regulator</fullName>
    </submittedName>
</protein>
<reference evidence="5" key="1">
    <citation type="submission" date="2017-04" db="EMBL/GenBank/DDBJ databases">
        <title>Unexpected and diverse lifestyles within the genus Limnohabitans.</title>
        <authorList>
            <person name="Kasalicky V."/>
            <person name="Mehrshad M."/>
            <person name="Andrei S.-A."/>
            <person name="Salcher M."/>
            <person name="Kratochvilova H."/>
            <person name="Simek K."/>
            <person name="Ghai R."/>
        </authorList>
    </citation>
    <scope>NUCLEOTIDE SEQUENCE [LARGE SCALE GENOMIC DNA]</scope>
    <source>
        <strain evidence="5">II-D5</strain>
    </source>
</reference>
<dbReference type="RefSeq" id="WP_053170636.1">
    <property type="nucleotide sequence ID" value="NZ_LFYT02000006.1"/>
</dbReference>
<keyword evidence="6" id="KW-1185">Reference proteome</keyword>
<dbReference type="OrthoDB" id="9807069at2"/>
<evidence type="ECO:0000313" key="5">
    <source>
        <dbReference type="EMBL" id="PVE43371.1"/>
    </source>
</evidence>
<dbReference type="SUPFAM" id="SSF46785">
    <property type="entry name" value="Winged helix' DNA-binding domain"/>
    <property type="match status" value="2"/>
</dbReference>
<accession>A0A2T7UFJ9</accession>
<evidence type="ECO:0000256" key="1">
    <source>
        <dbReference type="ARBA" id="ARBA00023015"/>
    </source>
</evidence>
<dbReference type="InterPro" id="IPR036388">
    <property type="entry name" value="WH-like_DNA-bd_sf"/>
</dbReference>
<dbReference type="Gene3D" id="1.10.10.10">
    <property type="entry name" value="Winged helix-like DNA-binding domain superfamily/Winged helix DNA-binding domain"/>
    <property type="match status" value="2"/>
</dbReference>
<sequence length="313" mass="36000">MISNPDLELTHAALASSTLSHGLKVLGDRWTVQVMLSAFLGIRRFDELQSFSNIPRPTLSDRLHSLVEIGVIKPRLYQGNPPRHEYHLTRKGLGLYDATLMIWAWEKKWGKRSQDLPKKLFHQTCEHHFNPVLCCKACGEKISMKDLDYSLVPNPRLRHEPLEGLRTPRMSVREARDMSLGLRVDRWSLLILTAVVLGCHYFDQITHVLGIGPKVLSRRLSDMVESHLLSCETDAQDGRRRLYRLTPSSRDLFGYIVCLSNWASESHLHEQSSIRPRHRACQHRFFPMVACDHCHQNLNPWEVSFPTSNGKTP</sequence>
<proteinExistence type="predicted"/>
<dbReference type="Proteomes" id="UP000037507">
    <property type="component" value="Unassembled WGS sequence"/>
</dbReference>
<dbReference type="PANTHER" id="PTHR33204">
    <property type="entry name" value="TRANSCRIPTIONAL REGULATOR, MARR FAMILY"/>
    <property type="match status" value="1"/>
</dbReference>
<dbReference type="Pfam" id="PF01638">
    <property type="entry name" value="HxlR"/>
    <property type="match status" value="2"/>
</dbReference>
<dbReference type="PROSITE" id="PS51118">
    <property type="entry name" value="HTH_HXLR"/>
    <property type="match status" value="2"/>
</dbReference>
<comment type="caution">
    <text evidence="5">The sequence shown here is derived from an EMBL/GenBank/DDBJ whole genome shotgun (WGS) entry which is preliminary data.</text>
</comment>
<dbReference type="GO" id="GO:0003677">
    <property type="term" value="F:DNA binding"/>
    <property type="evidence" value="ECO:0007669"/>
    <property type="project" value="UniProtKB-KW"/>
</dbReference>
<dbReference type="CDD" id="cd00090">
    <property type="entry name" value="HTH_ARSR"/>
    <property type="match status" value="1"/>
</dbReference>
<name>A0A2T7UFJ9_9BURK</name>
<keyword evidence="2" id="KW-0238">DNA-binding</keyword>
<keyword evidence="1" id="KW-0805">Transcription regulation</keyword>
<evidence type="ECO:0000256" key="2">
    <source>
        <dbReference type="ARBA" id="ARBA00023125"/>
    </source>
</evidence>
<evidence type="ECO:0000313" key="6">
    <source>
        <dbReference type="Proteomes" id="UP000037507"/>
    </source>
</evidence>
<dbReference type="InterPro" id="IPR036390">
    <property type="entry name" value="WH_DNA-bd_sf"/>
</dbReference>
<dbReference type="GO" id="GO:0006355">
    <property type="term" value="P:regulation of DNA-templated transcription"/>
    <property type="evidence" value="ECO:0007669"/>
    <property type="project" value="UniProtKB-ARBA"/>
</dbReference>
<dbReference type="AlphaFoldDB" id="A0A2T7UFJ9"/>
<gene>
    <name evidence="5" type="ORF">H663_007365</name>
</gene>
<dbReference type="InterPro" id="IPR002577">
    <property type="entry name" value="HTH_HxlR"/>
</dbReference>
<feature type="domain" description="HTH hxlR-type" evidence="4">
    <location>
        <begin position="16"/>
        <end position="114"/>
    </location>
</feature>
<feature type="domain" description="HTH hxlR-type" evidence="4">
    <location>
        <begin position="167"/>
        <end position="271"/>
    </location>
</feature>
<dbReference type="PANTHER" id="PTHR33204:SF18">
    <property type="entry name" value="TRANSCRIPTIONAL REGULATORY PROTEIN"/>
    <property type="match status" value="1"/>
</dbReference>
<organism evidence="5 6">
    <name type="scientific">Limnohabitans planktonicus II-D5</name>
    <dbReference type="NCBI Taxonomy" id="1293045"/>
    <lineage>
        <taxon>Bacteria</taxon>
        <taxon>Pseudomonadati</taxon>
        <taxon>Pseudomonadota</taxon>
        <taxon>Betaproteobacteria</taxon>
        <taxon>Burkholderiales</taxon>
        <taxon>Comamonadaceae</taxon>
        <taxon>Limnohabitans</taxon>
    </lineage>
</organism>
<keyword evidence="3" id="KW-0804">Transcription</keyword>
<dbReference type="InterPro" id="IPR011991">
    <property type="entry name" value="ArsR-like_HTH"/>
</dbReference>
<evidence type="ECO:0000256" key="3">
    <source>
        <dbReference type="ARBA" id="ARBA00023163"/>
    </source>
</evidence>